<reference evidence="3" key="1">
    <citation type="journal article" date="2014" name="Nat. Commun.">
        <title>The rainbow trout genome provides novel insights into evolution after whole-genome duplication in vertebrates.</title>
        <authorList>
            <person name="Berthelot C."/>
            <person name="Brunet F."/>
            <person name="Chalopin D."/>
            <person name="Juanchich A."/>
            <person name="Bernard M."/>
            <person name="Noel B."/>
            <person name="Bento P."/>
            <person name="Da Silva C."/>
            <person name="Labadie K."/>
            <person name="Alberti A."/>
            <person name="Aury J.M."/>
            <person name="Louis A."/>
            <person name="Dehais P."/>
            <person name="Bardou P."/>
            <person name="Montfort J."/>
            <person name="Klopp C."/>
            <person name="Cabau C."/>
            <person name="Gaspin C."/>
            <person name="Thorgaard G.H."/>
            <person name="Boussaha M."/>
            <person name="Quillet E."/>
            <person name="Guyomard R."/>
            <person name="Galiana D."/>
            <person name="Bobe J."/>
            <person name="Volff J.N."/>
            <person name="Genet C."/>
            <person name="Wincker P."/>
            <person name="Jaillon O."/>
            <person name="Roest Crollius H."/>
            <person name="Guiguen Y."/>
        </authorList>
    </citation>
    <scope>NUCLEOTIDE SEQUENCE [LARGE SCALE GENOMIC DNA]</scope>
</reference>
<protein>
    <submittedName>
        <fullName evidence="3">Uncharacterized protein</fullName>
    </submittedName>
</protein>
<dbReference type="PaxDb" id="8022-A0A060X5V2"/>
<dbReference type="AlphaFoldDB" id="A0A060X5V2"/>
<proteinExistence type="predicted"/>
<dbReference type="EMBL" id="FR905018">
    <property type="protein sequence ID" value="CDQ74998.1"/>
    <property type="molecule type" value="Genomic_DNA"/>
</dbReference>
<accession>A0A060X5V2</accession>
<feature type="coiled-coil region" evidence="1">
    <location>
        <begin position="86"/>
        <end position="141"/>
    </location>
</feature>
<dbReference type="STRING" id="8022.A0A060X5V2"/>
<sequence length="144" mass="16235">MEECIKSHPPSSSSSMRELESKNLHLRRKLSSVEEESVSVMQENRQLIIELEAVNLELASSKTKVRVLGSTVGSKTSSVCHMKEEIEGMKAEVEAQGDALRDTEKRLEETEETLVIKSRLVDQLQEELKAARAELENRTNQGIR</sequence>
<evidence type="ECO:0000313" key="3">
    <source>
        <dbReference type="EMBL" id="CDQ74998.1"/>
    </source>
</evidence>
<dbReference type="Proteomes" id="UP000193380">
    <property type="component" value="Unassembled WGS sequence"/>
</dbReference>
<evidence type="ECO:0000313" key="4">
    <source>
        <dbReference type="Proteomes" id="UP000193380"/>
    </source>
</evidence>
<organism evidence="3 4">
    <name type="scientific">Oncorhynchus mykiss</name>
    <name type="common">Rainbow trout</name>
    <name type="synonym">Salmo gairdneri</name>
    <dbReference type="NCBI Taxonomy" id="8022"/>
    <lineage>
        <taxon>Eukaryota</taxon>
        <taxon>Metazoa</taxon>
        <taxon>Chordata</taxon>
        <taxon>Craniata</taxon>
        <taxon>Vertebrata</taxon>
        <taxon>Euteleostomi</taxon>
        <taxon>Actinopterygii</taxon>
        <taxon>Neopterygii</taxon>
        <taxon>Teleostei</taxon>
        <taxon>Protacanthopterygii</taxon>
        <taxon>Salmoniformes</taxon>
        <taxon>Salmonidae</taxon>
        <taxon>Salmoninae</taxon>
        <taxon>Oncorhynchus</taxon>
    </lineage>
</organism>
<keyword evidence="1" id="KW-0175">Coiled coil</keyword>
<reference evidence="3" key="2">
    <citation type="submission" date="2014-03" db="EMBL/GenBank/DDBJ databases">
        <authorList>
            <person name="Genoscope - CEA"/>
        </authorList>
    </citation>
    <scope>NUCLEOTIDE SEQUENCE</scope>
</reference>
<evidence type="ECO:0000256" key="2">
    <source>
        <dbReference type="SAM" id="MobiDB-lite"/>
    </source>
</evidence>
<gene>
    <name evidence="3" type="ORF">GSONMT00060284001</name>
</gene>
<feature type="region of interest" description="Disordered" evidence="2">
    <location>
        <begin position="1"/>
        <end position="23"/>
    </location>
</feature>
<evidence type="ECO:0000256" key="1">
    <source>
        <dbReference type="SAM" id="Coils"/>
    </source>
</evidence>
<name>A0A060X5V2_ONCMY</name>